<dbReference type="SUPFAM" id="SSF75471">
    <property type="entry name" value="YhbY-like"/>
    <property type="match status" value="1"/>
</dbReference>
<evidence type="ECO:0000256" key="1">
    <source>
        <dbReference type="ARBA" id="ARBA00022884"/>
    </source>
</evidence>
<dbReference type="Pfam" id="PF01985">
    <property type="entry name" value="CRS1_YhbY"/>
    <property type="match status" value="1"/>
</dbReference>
<dbReference type="EMBL" id="AUZZ01002107">
    <property type="protein sequence ID" value="EQD61682.1"/>
    <property type="molecule type" value="Genomic_DNA"/>
</dbReference>
<dbReference type="PROSITE" id="PS51295">
    <property type="entry name" value="CRM"/>
    <property type="match status" value="1"/>
</dbReference>
<dbReference type="InterPro" id="IPR051925">
    <property type="entry name" value="RNA-binding_domain"/>
</dbReference>
<comment type="caution">
    <text evidence="4">The sequence shown here is derived from an EMBL/GenBank/DDBJ whole genome shotgun (WGS) entry which is preliminary data.</text>
</comment>
<dbReference type="SMART" id="SM01103">
    <property type="entry name" value="CRS1_YhbY"/>
    <property type="match status" value="1"/>
</dbReference>
<evidence type="ECO:0000313" key="4">
    <source>
        <dbReference type="EMBL" id="EQD61682.1"/>
    </source>
</evidence>
<proteinExistence type="predicted"/>
<dbReference type="InterPro" id="IPR035920">
    <property type="entry name" value="YhbY-like_sf"/>
</dbReference>
<gene>
    <name evidence="3" type="ORF">B1A_11356</name>
    <name evidence="4" type="ORF">B2A_03143</name>
</gene>
<evidence type="ECO:0000313" key="3">
    <source>
        <dbReference type="EMBL" id="EQD56897.1"/>
    </source>
</evidence>
<dbReference type="EMBL" id="AUZX01008112">
    <property type="protein sequence ID" value="EQD56897.1"/>
    <property type="molecule type" value="Genomic_DNA"/>
</dbReference>
<dbReference type="PANTHER" id="PTHR40065:SF3">
    <property type="entry name" value="RNA-BINDING PROTEIN YHBY"/>
    <property type="match status" value="1"/>
</dbReference>
<dbReference type="AlphaFoldDB" id="T1AW46"/>
<name>T1AW46_9ZZZZ</name>
<accession>T1AW46</accession>
<protein>
    <submittedName>
        <fullName evidence="4">RNA-binding, CRM domain protein</fullName>
    </submittedName>
</protein>
<keyword evidence="1" id="KW-0694">RNA-binding</keyword>
<sequence length="98" mass="10631">MALTPSQVRYLRGMAHPLRPVLQLGGRGVTPALLRELDTALDHHELVKVRLAGADRTARAEQLDALLTGSGAILVQRIGHIASVFRRNAEAPKLALPR</sequence>
<reference evidence="4" key="1">
    <citation type="submission" date="2013-08" db="EMBL/GenBank/DDBJ databases">
        <authorList>
            <person name="Mendez C."/>
            <person name="Richter M."/>
            <person name="Ferrer M."/>
            <person name="Sanchez J."/>
        </authorList>
    </citation>
    <scope>NUCLEOTIDE SEQUENCE</scope>
</reference>
<dbReference type="GO" id="GO:0003723">
    <property type="term" value="F:RNA binding"/>
    <property type="evidence" value="ECO:0007669"/>
    <property type="project" value="UniProtKB-KW"/>
</dbReference>
<dbReference type="Gene3D" id="3.30.110.60">
    <property type="entry name" value="YhbY-like"/>
    <property type="match status" value="1"/>
</dbReference>
<reference evidence="4" key="2">
    <citation type="journal article" date="2014" name="ISME J.">
        <title>Microbial stratification in low pH oxic and suboxic macroscopic growths along an acid mine drainage.</title>
        <authorList>
            <person name="Mendez-Garcia C."/>
            <person name="Mesa V."/>
            <person name="Sprenger R.R."/>
            <person name="Richter M."/>
            <person name="Diez M.S."/>
            <person name="Solano J."/>
            <person name="Bargiela R."/>
            <person name="Golyshina O.V."/>
            <person name="Manteca A."/>
            <person name="Ramos J.L."/>
            <person name="Gallego J.R."/>
            <person name="Llorente I."/>
            <person name="Martins Dos Santos V.A."/>
            <person name="Jensen O.N."/>
            <person name="Pelaez A.I."/>
            <person name="Sanchez J."/>
            <person name="Ferrer M."/>
        </authorList>
    </citation>
    <scope>NUCLEOTIDE SEQUENCE</scope>
</reference>
<organism evidence="4">
    <name type="scientific">mine drainage metagenome</name>
    <dbReference type="NCBI Taxonomy" id="410659"/>
    <lineage>
        <taxon>unclassified sequences</taxon>
        <taxon>metagenomes</taxon>
        <taxon>ecological metagenomes</taxon>
    </lineage>
</organism>
<feature type="domain" description="CRM" evidence="2">
    <location>
        <begin position="1"/>
        <end position="97"/>
    </location>
</feature>
<evidence type="ECO:0000259" key="2">
    <source>
        <dbReference type="PROSITE" id="PS51295"/>
    </source>
</evidence>
<dbReference type="InterPro" id="IPR001890">
    <property type="entry name" value="RNA-binding_CRM"/>
</dbReference>
<dbReference type="PANTHER" id="PTHR40065">
    <property type="entry name" value="RNA-BINDING PROTEIN YHBY"/>
    <property type="match status" value="1"/>
</dbReference>